<keyword evidence="3" id="KW-1185">Reference proteome</keyword>
<dbReference type="SUPFAM" id="SSF55729">
    <property type="entry name" value="Acyl-CoA N-acyltransferases (Nat)"/>
    <property type="match status" value="1"/>
</dbReference>
<dbReference type="Gene3D" id="3.40.630.30">
    <property type="match status" value="1"/>
</dbReference>
<dbReference type="OrthoDB" id="9797178at2"/>
<accession>A0A545TKK9</accession>
<dbReference type="EMBL" id="VHSH01000007">
    <property type="protein sequence ID" value="TQV77701.1"/>
    <property type="molecule type" value="Genomic_DNA"/>
</dbReference>
<organism evidence="2 3">
    <name type="scientific">Denitrobaculum tricleocarpae</name>
    <dbReference type="NCBI Taxonomy" id="2591009"/>
    <lineage>
        <taxon>Bacteria</taxon>
        <taxon>Pseudomonadati</taxon>
        <taxon>Pseudomonadota</taxon>
        <taxon>Alphaproteobacteria</taxon>
        <taxon>Rhodospirillales</taxon>
        <taxon>Rhodospirillaceae</taxon>
        <taxon>Denitrobaculum</taxon>
    </lineage>
</organism>
<protein>
    <submittedName>
        <fullName evidence="2">N-acetyltransferase</fullName>
    </submittedName>
</protein>
<evidence type="ECO:0000259" key="1">
    <source>
        <dbReference type="PROSITE" id="PS51186"/>
    </source>
</evidence>
<comment type="caution">
    <text evidence="2">The sequence shown here is derived from an EMBL/GenBank/DDBJ whole genome shotgun (WGS) entry which is preliminary data.</text>
</comment>
<evidence type="ECO:0000313" key="3">
    <source>
        <dbReference type="Proteomes" id="UP000315252"/>
    </source>
</evidence>
<dbReference type="Pfam" id="PF13527">
    <property type="entry name" value="Acetyltransf_9"/>
    <property type="match status" value="1"/>
</dbReference>
<dbReference type="InterPro" id="IPR000182">
    <property type="entry name" value="GNAT_dom"/>
</dbReference>
<feature type="domain" description="N-acetyltransferase" evidence="1">
    <location>
        <begin position="1"/>
        <end position="144"/>
    </location>
</feature>
<dbReference type="PROSITE" id="PS51186">
    <property type="entry name" value="GNAT"/>
    <property type="match status" value="1"/>
</dbReference>
<dbReference type="AlphaFoldDB" id="A0A545TKK9"/>
<reference evidence="2 3" key="1">
    <citation type="submission" date="2019-06" db="EMBL/GenBank/DDBJ databases">
        <title>Whole genome sequence for Rhodospirillaceae sp. R148.</title>
        <authorList>
            <person name="Wang G."/>
        </authorList>
    </citation>
    <scope>NUCLEOTIDE SEQUENCE [LARGE SCALE GENOMIC DNA]</scope>
    <source>
        <strain evidence="2 3">R148</strain>
    </source>
</reference>
<dbReference type="RefSeq" id="WP_142898045.1">
    <property type="nucleotide sequence ID" value="NZ_ML660058.1"/>
</dbReference>
<dbReference type="Proteomes" id="UP000315252">
    <property type="component" value="Unassembled WGS sequence"/>
</dbReference>
<keyword evidence="2" id="KW-0808">Transferase</keyword>
<dbReference type="InterPro" id="IPR016181">
    <property type="entry name" value="Acyl_CoA_acyltransferase"/>
</dbReference>
<name>A0A545TKK9_9PROT</name>
<dbReference type="GO" id="GO:0016747">
    <property type="term" value="F:acyltransferase activity, transferring groups other than amino-acyl groups"/>
    <property type="evidence" value="ECO:0007669"/>
    <property type="project" value="InterPro"/>
</dbReference>
<gene>
    <name evidence="2" type="ORF">FKG95_19240</name>
</gene>
<proteinExistence type="predicted"/>
<sequence length="175" mass="19257">MKHEDIDAIAKVHRLAFGPDEGDEIAQLAKDLFDLPGTISISAMRDGQVAGNVMFTPFAFAEHPDINCYMLSPCGVLPEYQGQGVGKEIMEASTEHLRSIGVDAVLVLGVPTFYPRYGYVPTDKQTPYPDLQAPTDAWMVLELTPGTLAKLSGPTKAAPPFMREDWWDILNYGQK</sequence>
<evidence type="ECO:0000313" key="2">
    <source>
        <dbReference type="EMBL" id="TQV77701.1"/>
    </source>
</evidence>
<dbReference type="CDD" id="cd04301">
    <property type="entry name" value="NAT_SF"/>
    <property type="match status" value="1"/>
</dbReference>